<organism evidence="1 2">
    <name type="scientific">Caenorhabditis auriculariae</name>
    <dbReference type="NCBI Taxonomy" id="2777116"/>
    <lineage>
        <taxon>Eukaryota</taxon>
        <taxon>Metazoa</taxon>
        <taxon>Ecdysozoa</taxon>
        <taxon>Nematoda</taxon>
        <taxon>Chromadorea</taxon>
        <taxon>Rhabditida</taxon>
        <taxon>Rhabditina</taxon>
        <taxon>Rhabditomorpha</taxon>
        <taxon>Rhabditoidea</taxon>
        <taxon>Rhabditidae</taxon>
        <taxon>Peloderinae</taxon>
        <taxon>Caenorhabditis</taxon>
    </lineage>
</organism>
<comment type="caution">
    <text evidence="1">The sequence shown here is derived from an EMBL/GenBank/DDBJ whole genome shotgun (WGS) entry which is preliminary data.</text>
</comment>
<reference evidence="1" key="1">
    <citation type="submission" date="2020-10" db="EMBL/GenBank/DDBJ databases">
        <authorList>
            <person name="Kikuchi T."/>
        </authorList>
    </citation>
    <scope>NUCLEOTIDE SEQUENCE</scope>
    <source>
        <strain evidence="1">NKZ352</strain>
    </source>
</reference>
<dbReference type="AlphaFoldDB" id="A0A8S1HD69"/>
<evidence type="ECO:0000313" key="2">
    <source>
        <dbReference type="Proteomes" id="UP000835052"/>
    </source>
</evidence>
<sequence>MIEGSFPHNEVSRYAALSVAFFLLNDLENQKSYIAKKTVATGKSISTSLSSSEFCEGYGRNEIPVAVKVSPKSKKRSKLDADIKEPRKLRSRACKGALVQYFPLPTKTVESLTKLVLVVQRNKKTTWRDEQKLQLDIMQRVIFDKIGRFEAVSHVRENWSLIGAHCALSAPRNKANHELILSYTVNSAKLFEVLLVKGVAEISTYPSQVVYHIIGKFLLKMKPFSFTSKPWNQAKEVLQTLLSTLTIQAVHYSLVATLSDIQRKLIRVWATRQTQKDDKFLNYAIGQLCDFIAISHRRLSQIENSNRFGLSF</sequence>
<dbReference type="Proteomes" id="UP000835052">
    <property type="component" value="Unassembled WGS sequence"/>
</dbReference>
<gene>
    <name evidence="1" type="ORF">CAUJ_LOCUS10575</name>
</gene>
<keyword evidence="2" id="KW-1185">Reference proteome</keyword>
<accession>A0A8S1HD69</accession>
<name>A0A8S1HD69_9PELO</name>
<dbReference type="EMBL" id="CAJGYM010000046">
    <property type="protein sequence ID" value="CAD6194656.1"/>
    <property type="molecule type" value="Genomic_DNA"/>
</dbReference>
<proteinExistence type="predicted"/>
<dbReference type="OrthoDB" id="5831687at2759"/>
<evidence type="ECO:0000313" key="1">
    <source>
        <dbReference type="EMBL" id="CAD6194656.1"/>
    </source>
</evidence>
<protein>
    <submittedName>
        <fullName evidence="1">Uncharacterized protein</fullName>
    </submittedName>
</protein>